<evidence type="ECO:0000256" key="7">
    <source>
        <dbReference type="ARBA" id="ARBA00035288"/>
    </source>
</evidence>
<name>A0A4Y7M657_9CRUS</name>
<dbReference type="EMBL" id="LR006445">
    <property type="protein sequence ID" value="SVE76064.1"/>
    <property type="molecule type" value="mRNA"/>
</dbReference>
<dbReference type="InterPro" id="IPR001857">
    <property type="entry name" value="Ribosomal_bL19"/>
</dbReference>
<comment type="similarity">
    <text evidence="2">Belongs to the bacterial ribosomal protein bL19 family.</text>
</comment>
<evidence type="ECO:0000256" key="2">
    <source>
        <dbReference type="ARBA" id="ARBA00005781"/>
    </source>
</evidence>
<keyword evidence="5" id="KW-0496">Mitochondrion</keyword>
<keyword evidence="3" id="KW-0809">Transit peptide</keyword>
<evidence type="ECO:0000256" key="5">
    <source>
        <dbReference type="ARBA" id="ARBA00023128"/>
    </source>
</evidence>
<dbReference type="GO" id="GO:0003735">
    <property type="term" value="F:structural constituent of ribosome"/>
    <property type="evidence" value="ECO:0007669"/>
    <property type="project" value="InterPro"/>
</dbReference>
<feature type="region of interest" description="Disordered" evidence="9">
    <location>
        <begin position="1"/>
        <end position="60"/>
    </location>
</feature>
<protein>
    <recommendedName>
        <fullName evidence="7">Large ribosomal subunit protein bL19m</fullName>
    </recommendedName>
    <alternativeName>
        <fullName evidence="8">39S ribosomal protein L19, mitochondrial</fullName>
    </alternativeName>
</protein>
<evidence type="ECO:0000256" key="3">
    <source>
        <dbReference type="ARBA" id="ARBA00022946"/>
    </source>
</evidence>
<feature type="compositionally biased region" description="Polar residues" evidence="9">
    <location>
        <begin position="50"/>
        <end position="60"/>
    </location>
</feature>
<dbReference type="FunFam" id="2.30.30.790:FF:000002">
    <property type="entry name" value="39S ribosomal protein L19, mitochondrial"/>
    <property type="match status" value="1"/>
</dbReference>
<dbReference type="InterPro" id="IPR038657">
    <property type="entry name" value="Ribosomal_bL19_sf"/>
</dbReference>
<dbReference type="AlphaFoldDB" id="A0A4Y7M657"/>
<dbReference type="GO" id="GO:0006412">
    <property type="term" value="P:translation"/>
    <property type="evidence" value="ECO:0007669"/>
    <property type="project" value="InterPro"/>
</dbReference>
<keyword evidence="6" id="KW-0687">Ribonucleoprotein</keyword>
<dbReference type="PANTHER" id="PTHR15680:SF9">
    <property type="entry name" value="LARGE RIBOSOMAL SUBUNIT PROTEIN BL19M"/>
    <property type="match status" value="1"/>
</dbReference>
<evidence type="ECO:0000256" key="1">
    <source>
        <dbReference type="ARBA" id="ARBA00004173"/>
    </source>
</evidence>
<dbReference type="SUPFAM" id="SSF50104">
    <property type="entry name" value="Translation proteins SH3-like domain"/>
    <property type="match status" value="1"/>
</dbReference>
<dbReference type="Gene3D" id="2.30.30.790">
    <property type="match status" value="1"/>
</dbReference>
<organism evidence="10">
    <name type="scientific">Daphnia hispanica</name>
    <dbReference type="NCBI Taxonomy" id="575233"/>
    <lineage>
        <taxon>Eukaryota</taxon>
        <taxon>Metazoa</taxon>
        <taxon>Ecdysozoa</taxon>
        <taxon>Arthropoda</taxon>
        <taxon>Crustacea</taxon>
        <taxon>Branchiopoda</taxon>
        <taxon>Diplostraca</taxon>
        <taxon>Cladocera</taxon>
        <taxon>Anomopoda</taxon>
        <taxon>Daphniidae</taxon>
        <taxon>Daphnia</taxon>
    </lineage>
</organism>
<dbReference type="InterPro" id="IPR008991">
    <property type="entry name" value="Translation_prot_SH3-like_sf"/>
</dbReference>
<evidence type="ECO:0000256" key="9">
    <source>
        <dbReference type="SAM" id="MobiDB-lite"/>
    </source>
</evidence>
<dbReference type="GO" id="GO:0005762">
    <property type="term" value="C:mitochondrial large ribosomal subunit"/>
    <property type="evidence" value="ECO:0007669"/>
    <property type="project" value="TreeGrafter"/>
</dbReference>
<evidence type="ECO:0000256" key="4">
    <source>
        <dbReference type="ARBA" id="ARBA00022980"/>
    </source>
</evidence>
<reference evidence="10" key="1">
    <citation type="submission" date="2018-08" db="EMBL/GenBank/DDBJ databases">
        <authorList>
            <person name="Cornetti L."/>
        </authorList>
    </citation>
    <scope>NUCLEOTIDE SEQUENCE</scope>
    <source>
        <strain evidence="10">PT-GA-1</strain>
    </source>
</reference>
<dbReference type="Pfam" id="PF01245">
    <property type="entry name" value="Ribosomal_L19"/>
    <property type="match status" value="1"/>
</dbReference>
<feature type="compositionally biased region" description="Basic and acidic residues" evidence="9">
    <location>
        <begin position="20"/>
        <end position="40"/>
    </location>
</feature>
<evidence type="ECO:0000256" key="6">
    <source>
        <dbReference type="ARBA" id="ARBA00023274"/>
    </source>
</evidence>
<evidence type="ECO:0000256" key="8">
    <source>
        <dbReference type="ARBA" id="ARBA00035359"/>
    </source>
</evidence>
<keyword evidence="4" id="KW-0689">Ribosomal protein</keyword>
<gene>
    <name evidence="10" type="primary">EOG090X0F2L</name>
</gene>
<evidence type="ECO:0000313" key="10">
    <source>
        <dbReference type="EMBL" id="SVE76064.1"/>
    </source>
</evidence>
<dbReference type="PANTHER" id="PTHR15680">
    <property type="entry name" value="RIBOSOMAL PROTEIN L19"/>
    <property type="match status" value="1"/>
</dbReference>
<comment type="subcellular location">
    <subcellularLocation>
        <location evidence="1">Mitochondrion</location>
    </subcellularLocation>
</comment>
<proteinExistence type="evidence at transcript level"/>
<sequence>MNNKINRDSMGPIESFYKSHIRESQPHAEAVRKATHHPIETSDEAGERPVSSQKASNESGNTVVVAPPEFRFMYPEFLPDPAMQYRNRLKEKLERMDMLQRRSVIEIPEFYTGSVMAVTVADANSPNKFSRFVGICIQRGGSGLRAWFILRNVVDKQGVEILYEMYGPLIHKIEVLRLERRLDESLLYLRDALPEYSTFPLDMEPERRLNNLVVPVNPLKVKLRPRPWLERWERQNLQGVEDLNLPQRFYDKAEKVAKPWEKYDLMLHYRKTIPAEEQEKIFAEVHSQLQQQDLKRKIRRRRGSDNDQ</sequence>
<accession>A0A4Y7M657</accession>